<reference evidence="2 3" key="1">
    <citation type="submission" date="2019-07" db="EMBL/GenBank/DDBJ databases">
        <title>Sphingomonas alkalisoli sp. nov., isolated from rhizosphere soil of Suaedae salsa.</title>
        <authorList>
            <person name="Zhang H."/>
            <person name="Xu L."/>
            <person name="Zhang J.-X."/>
            <person name="Sun J.-Q."/>
        </authorList>
    </citation>
    <scope>NUCLEOTIDE SEQUENCE [LARGE SCALE GENOMIC DNA]</scope>
    <source>
        <strain evidence="2 3">XS-10</strain>
    </source>
</reference>
<proteinExistence type="predicted"/>
<keyword evidence="1" id="KW-1133">Transmembrane helix</keyword>
<accession>A0A518RKN2</accession>
<evidence type="ECO:0000313" key="2">
    <source>
        <dbReference type="EMBL" id="QDX28011.1"/>
    </source>
</evidence>
<name>A0A518RKN2_9SPHN</name>
<feature type="transmembrane region" description="Helical" evidence="1">
    <location>
        <begin position="327"/>
        <end position="348"/>
    </location>
</feature>
<dbReference type="OrthoDB" id="8266279at2"/>
<dbReference type="KEGG" id="ssua:FPZ54_19665"/>
<protein>
    <recommendedName>
        <fullName evidence="4">DUF2029 domain-containing protein</fullName>
    </recommendedName>
</protein>
<feature type="transmembrane region" description="Helical" evidence="1">
    <location>
        <begin position="108"/>
        <end position="130"/>
    </location>
</feature>
<feature type="transmembrane region" description="Helical" evidence="1">
    <location>
        <begin position="21"/>
        <end position="42"/>
    </location>
</feature>
<dbReference type="AlphaFoldDB" id="A0A518RKN2"/>
<organism evidence="2 3">
    <name type="scientific">Sphingomonas suaedae</name>
    <dbReference type="NCBI Taxonomy" id="2599297"/>
    <lineage>
        <taxon>Bacteria</taxon>
        <taxon>Pseudomonadati</taxon>
        <taxon>Pseudomonadota</taxon>
        <taxon>Alphaproteobacteria</taxon>
        <taxon>Sphingomonadales</taxon>
        <taxon>Sphingomonadaceae</taxon>
        <taxon>Sphingomonas</taxon>
    </lineage>
</organism>
<evidence type="ECO:0008006" key="4">
    <source>
        <dbReference type="Google" id="ProtNLM"/>
    </source>
</evidence>
<feature type="transmembrane region" description="Helical" evidence="1">
    <location>
        <begin position="223"/>
        <end position="247"/>
    </location>
</feature>
<evidence type="ECO:0000313" key="3">
    <source>
        <dbReference type="Proteomes" id="UP000318055"/>
    </source>
</evidence>
<dbReference type="EMBL" id="CP042239">
    <property type="protein sequence ID" value="QDX28011.1"/>
    <property type="molecule type" value="Genomic_DNA"/>
</dbReference>
<keyword evidence="1" id="KW-0812">Transmembrane</keyword>
<feature type="transmembrane region" description="Helical" evidence="1">
    <location>
        <begin position="267"/>
        <end position="296"/>
    </location>
</feature>
<feature type="transmembrane region" description="Helical" evidence="1">
    <location>
        <begin position="142"/>
        <end position="169"/>
    </location>
</feature>
<feature type="transmembrane region" description="Helical" evidence="1">
    <location>
        <begin position="189"/>
        <end position="216"/>
    </location>
</feature>
<evidence type="ECO:0000256" key="1">
    <source>
        <dbReference type="SAM" id="Phobius"/>
    </source>
</evidence>
<dbReference type="Proteomes" id="UP000318055">
    <property type="component" value="Chromosome"/>
</dbReference>
<keyword evidence="1" id="KW-0472">Membrane</keyword>
<feature type="transmembrane region" description="Helical" evidence="1">
    <location>
        <begin position="303"/>
        <end position="321"/>
    </location>
</feature>
<keyword evidence="3" id="KW-1185">Reference proteome</keyword>
<gene>
    <name evidence="2" type="ORF">FPZ54_19665</name>
</gene>
<sequence length="368" mass="39061">MTRTPLWLAAPSRFAASSPSHARIALGMVALLILGALTVLFLPLPAPDATGAGADRQTDVALYESIVAAVAHGEDYYRAAADALRMGGYPLRPFLTFRLPGLATVQGAVPPAAMLALLYALAAMAAWLWYRRIAEALPRWPARVAALILLAAGMLAFIQPGLIAFHEIWAGLLVAISLALRRPGRWVEAAAIGAIAMLIRETAALYAVVMAALAFAEGHRREAAGWGAALGVFALALLAHAMAVHGVTGPLDAASPGWAGLNGFGLFVRAMTLATGLQLLPPALAAILVALALLGWASWRDPLALRALATFCAYALVISLFARVDTFYWGLIIAPAFLIGLTFAPDALRDLWVRALDRRRVRVQRIES</sequence>
<dbReference type="RefSeq" id="WP_145849482.1">
    <property type="nucleotide sequence ID" value="NZ_CP042239.1"/>
</dbReference>